<accession>A0ABV7K1T3</accession>
<evidence type="ECO:0000256" key="1">
    <source>
        <dbReference type="SAM" id="Phobius"/>
    </source>
</evidence>
<keyword evidence="1" id="KW-1133">Transmembrane helix</keyword>
<keyword evidence="1" id="KW-0812">Transmembrane</keyword>
<dbReference type="RefSeq" id="WP_164464740.1">
    <property type="nucleotide sequence ID" value="NZ_JBHRSX010000099.1"/>
</dbReference>
<sequence length="54" mass="6069">MIIVILLGLTLLATVIKFQGASRLMNRLGKFIMIAGIYVVFLSKVVKALLFRHH</sequence>
<dbReference type="EMBL" id="JBHRSX010000099">
    <property type="protein sequence ID" value="MFC3203975.1"/>
    <property type="molecule type" value="Genomic_DNA"/>
</dbReference>
<comment type="caution">
    <text evidence="2">The sequence shown here is derived from an EMBL/GenBank/DDBJ whole genome shotgun (WGS) entry which is preliminary data.</text>
</comment>
<name>A0ABV7K1T3_9ALTE</name>
<keyword evidence="3" id="KW-1185">Reference proteome</keyword>
<evidence type="ECO:0000313" key="3">
    <source>
        <dbReference type="Proteomes" id="UP001595477"/>
    </source>
</evidence>
<proteinExistence type="predicted"/>
<reference evidence="3" key="1">
    <citation type="journal article" date="2019" name="Int. J. Syst. Evol. Microbiol.">
        <title>The Global Catalogue of Microorganisms (GCM) 10K type strain sequencing project: providing services to taxonomists for standard genome sequencing and annotation.</title>
        <authorList>
            <consortium name="The Broad Institute Genomics Platform"/>
            <consortium name="The Broad Institute Genome Sequencing Center for Infectious Disease"/>
            <person name="Wu L."/>
            <person name="Ma J."/>
        </authorList>
    </citation>
    <scope>NUCLEOTIDE SEQUENCE [LARGE SCALE GENOMIC DNA]</scope>
    <source>
        <strain evidence="3">KCTC 52449</strain>
    </source>
</reference>
<gene>
    <name evidence="2" type="ORF">ACFOEW_19390</name>
</gene>
<feature type="transmembrane region" description="Helical" evidence="1">
    <location>
        <begin position="28"/>
        <end position="50"/>
    </location>
</feature>
<keyword evidence="1" id="KW-0472">Membrane</keyword>
<protein>
    <submittedName>
        <fullName evidence="2">Uncharacterized protein</fullName>
    </submittedName>
</protein>
<dbReference type="Proteomes" id="UP001595477">
    <property type="component" value="Unassembled WGS sequence"/>
</dbReference>
<organism evidence="2 3">
    <name type="scientific">Alteromonas oceani</name>
    <dbReference type="NCBI Taxonomy" id="2071609"/>
    <lineage>
        <taxon>Bacteria</taxon>
        <taxon>Pseudomonadati</taxon>
        <taxon>Pseudomonadota</taxon>
        <taxon>Gammaproteobacteria</taxon>
        <taxon>Alteromonadales</taxon>
        <taxon>Alteromonadaceae</taxon>
        <taxon>Alteromonas/Salinimonas group</taxon>
        <taxon>Alteromonas</taxon>
    </lineage>
</organism>
<evidence type="ECO:0000313" key="2">
    <source>
        <dbReference type="EMBL" id="MFC3203975.1"/>
    </source>
</evidence>